<name>A0A0E1NSE2_YERPA</name>
<dbReference type="InterPro" id="IPR020449">
    <property type="entry name" value="Tscrpt_reg_AraC-type_HTH"/>
</dbReference>
<dbReference type="KEGG" id="ypa:YPA_3884"/>
<evidence type="ECO:0000313" key="6">
    <source>
        <dbReference type="Proteomes" id="UP000001971"/>
    </source>
</evidence>
<feature type="domain" description="HTH araC/xylS-type" evidence="4">
    <location>
        <begin position="182"/>
        <end position="280"/>
    </location>
</feature>
<dbReference type="PROSITE" id="PS01124">
    <property type="entry name" value="HTH_ARAC_FAMILY_2"/>
    <property type="match status" value="1"/>
</dbReference>
<dbReference type="SMART" id="SM00342">
    <property type="entry name" value="HTH_ARAC"/>
    <property type="match status" value="1"/>
</dbReference>
<dbReference type="HOGENOM" id="CLU_000445_81_2_6"/>
<protein>
    <submittedName>
        <fullName evidence="5">Transcriptional regulator, AraC family</fullName>
    </submittedName>
</protein>
<dbReference type="PANTHER" id="PTHR43280:SF10">
    <property type="entry name" value="REGULATORY PROTEIN POCR"/>
    <property type="match status" value="1"/>
</dbReference>
<proteinExistence type="predicted"/>
<dbReference type="GO" id="GO:0003700">
    <property type="term" value="F:DNA-binding transcription factor activity"/>
    <property type="evidence" value="ECO:0007669"/>
    <property type="project" value="InterPro"/>
</dbReference>
<dbReference type="InterPro" id="IPR018062">
    <property type="entry name" value="HTH_AraC-typ_CS"/>
</dbReference>
<accession>A0A0E1NSE2</accession>
<evidence type="ECO:0000256" key="3">
    <source>
        <dbReference type="ARBA" id="ARBA00023163"/>
    </source>
</evidence>
<dbReference type="Gene3D" id="1.10.10.60">
    <property type="entry name" value="Homeodomain-like"/>
    <property type="match status" value="2"/>
</dbReference>
<dbReference type="RefSeq" id="WP_002220257.1">
    <property type="nucleotide sequence ID" value="NC_008150.1"/>
</dbReference>
<dbReference type="Pfam" id="PF12833">
    <property type="entry name" value="HTH_18"/>
    <property type="match status" value="1"/>
</dbReference>
<dbReference type="PRINTS" id="PR00032">
    <property type="entry name" value="HTHARAC"/>
</dbReference>
<dbReference type="InterPro" id="IPR009057">
    <property type="entry name" value="Homeodomain-like_sf"/>
</dbReference>
<evidence type="ECO:0000256" key="1">
    <source>
        <dbReference type="ARBA" id="ARBA00023015"/>
    </source>
</evidence>
<sequence length="291" mass="33887">MTIKLISQLTALVSEPNSIHHVYFAKSLRAAPLLAQQVNFPRMELIIEGSQAMIWDRLYDDFHHKDEYIMHRGDILFIPSGGWNIPQWEQPVITLSILFGKQSLGFSLLSWDGESVVHKEMESVLRRGPRVGAYILQALNEMSLMQREQTTVQLIVRSLISHCIDLLRNQVKTPSRSQTLFESIREYIERNYSEPLTRESVAHVFHISPNYLSHLFRNAGNIGFNESVNSARLENAKILLKFYEMKIKEVANVCGFIDSNYFCRLFRKETELTPSEYRQQYRSNMMERNVI</sequence>
<dbReference type="SUPFAM" id="SSF46689">
    <property type="entry name" value="Homeodomain-like"/>
    <property type="match status" value="2"/>
</dbReference>
<dbReference type="Proteomes" id="UP000001971">
    <property type="component" value="Chromosome"/>
</dbReference>
<keyword evidence="3" id="KW-0804">Transcription</keyword>
<dbReference type="PATRIC" id="fig|360102.15.peg.2608"/>
<dbReference type="EMBL" id="CP000308">
    <property type="protein sequence ID" value="ABG15845.1"/>
    <property type="molecule type" value="Genomic_DNA"/>
</dbReference>
<keyword evidence="2" id="KW-0238">DNA-binding</keyword>
<reference evidence="5 6" key="1">
    <citation type="journal article" date="2006" name="J. Bacteriol.">
        <title>Complete genome sequence of Yersinia pestis strains Antiqua and Nepal516: evidence of gene reduction in an emerging pathogen.</title>
        <authorList>
            <person name="Chain P.S."/>
            <person name="Hu P."/>
            <person name="Malfatti S.A."/>
            <person name="Radnedge L."/>
            <person name="Larimer F."/>
            <person name="Vergez L.M."/>
            <person name="Worsham P."/>
            <person name="Chu M.C."/>
            <person name="Andersen G.L."/>
        </authorList>
    </citation>
    <scope>NUCLEOTIDE SEQUENCE [LARGE SCALE GENOMIC DNA]</scope>
    <source>
        <strain evidence="5 6">Antiqua</strain>
    </source>
</reference>
<keyword evidence="1" id="KW-0805">Transcription regulation</keyword>
<organism evidence="5 6">
    <name type="scientific">Yersinia pestis bv. Antiqua (strain Antiqua)</name>
    <dbReference type="NCBI Taxonomy" id="360102"/>
    <lineage>
        <taxon>Bacteria</taxon>
        <taxon>Pseudomonadati</taxon>
        <taxon>Pseudomonadota</taxon>
        <taxon>Gammaproteobacteria</taxon>
        <taxon>Enterobacterales</taxon>
        <taxon>Yersiniaceae</taxon>
        <taxon>Yersinia</taxon>
    </lineage>
</organism>
<dbReference type="InterPro" id="IPR018060">
    <property type="entry name" value="HTH_AraC"/>
</dbReference>
<gene>
    <name evidence="5" type="ordered locus">YPA_3884</name>
</gene>
<evidence type="ECO:0000313" key="5">
    <source>
        <dbReference type="EMBL" id="ABG15845.1"/>
    </source>
</evidence>
<dbReference type="PROSITE" id="PS00041">
    <property type="entry name" value="HTH_ARAC_FAMILY_1"/>
    <property type="match status" value="1"/>
</dbReference>
<evidence type="ECO:0000259" key="4">
    <source>
        <dbReference type="PROSITE" id="PS01124"/>
    </source>
</evidence>
<dbReference type="AlphaFoldDB" id="A0A0E1NSE2"/>
<dbReference type="PANTHER" id="PTHR43280">
    <property type="entry name" value="ARAC-FAMILY TRANSCRIPTIONAL REGULATOR"/>
    <property type="match status" value="1"/>
</dbReference>
<dbReference type="GO" id="GO:0043565">
    <property type="term" value="F:sequence-specific DNA binding"/>
    <property type="evidence" value="ECO:0007669"/>
    <property type="project" value="InterPro"/>
</dbReference>
<evidence type="ECO:0000256" key="2">
    <source>
        <dbReference type="ARBA" id="ARBA00023125"/>
    </source>
</evidence>